<dbReference type="EMBL" id="JALBUF010000007">
    <property type="protein sequence ID" value="MCI0183968.1"/>
    <property type="molecule type" value="Genomic_DNA"/>
</dbReference>
<proteinExistence type="inferred from homology"/>
<dbReference type="InterPro" id="IPR015424">
    <property type="entry name" value="PyrdxlP-dep_Trfase"/>
</dbReference>
<dbReference type="RefSeq" id="WP_241715011.1">
    <property type="nucleotide sequence ID" value="NZ_JALBUF010000007.1"/>
</dbReference>
<dbReference type="CDD" id="cd00610">
    <property type="entry name" value="OAT_like"/>
    <property type="match status" value="1"/>
</dbReference>
<dbReference type="GO" id="GO:0030170">
    <property type="term" value="F:pyridoxal phosphate binding"/>
    <property type="evidence" value="ECO:0007669"/>
    <property type="project" value="InterPro"/>
</dbReference>
<evidence type="ECO:0000256" key="9">
    <source>
        <dbReference type="RuleBase" id="RU003560"/>
    </source>
</evidence>
<dbReference type="InterPro" id="IPR005814">
    <property type="entry name" value="Aminotrans_3"/>
</dbReference>
<dbReference type="FunFam" id="3.40.640.10:FF:000004">
    <property type="entry name" value="Acetylornithine aminotransferase"/>
    <property type="match status" value="1"/>
</dbReference>
<evidence type="ECO:0000256" key="2">
    <source>
        <dbReference type="ARBA" id="ARBA00008954"/>
    </source>
</evidence>
<dbReference type="Proteomes" id="UP001139263">
    <property type="component" value="Unassembled WGS sequence"/>
</dbReference>
<comment type="similarity">
    <text evidence="2 9">Belongs to the class-III pyridoxal-phosphate-dependent aminotransferase family.</text>
</comment>
<keyword evidence="5 10" id="KW-0032">Aminotransferase</keyword>
<comment type="caution">
    <text evidence="10">The sequence shown here is derived from an EMBL/GenBank/DDBJ whole genome shotgun (WGS) entry which is preliminary data.</text>
</comment>
<comment type="cofactor">
    <cofactor evidence="1">
        <name>pyridoxal 5'-phosphate</name>
        <dbReference type="ChEBI" id="CHEBI:597326"/>
    </cofactor>
</comment>
<evidence type="ECO:0000256" key="5">
    <source>
        <dbReference type="ARBA" id="ARBA00022576"/>
    </source>
</evidence>
<sequence>MEKSLLDRKKQYIVPGVSTYYEEPIIMEHGSGCYLYDIDGREYLDFFGGILTVSVGHANSKVNTAIIEQLQKVTHLSTLYVHEAMVKLGERLAKVTPGDLEMSFFTSSGTEANETAIAMARMATGYYDVVALRHSYSGRSALAMALTGQSSWRMGLSGTPGIVHARNPYYYRSHSPLSMDEYADECARDLEETIVTSTSGRIAAVILEPIQGVGGFITLPDSYLQQVAAITHKYGGLLIVDEVQTGFGRTGKWFGIEHAGVIPDIMTFAKGMANGMPIGATIATRAVGEKYIGPTIATFGGNPVSMCAALATLDVIEQEGLVENAQNRGASLRQGLEALQKQYPVIGDVRGRGLMQAMEFVRTEKEPAPDLVAEFFEYTKERHLLIGKGGLYGNAIRIAPPLTVSEEQVQTALHIMGEALAKLYEQHEELRPSLVVSDAS</sequence>
<dbReference type="SUPFAM" id="SSF53383">
    <property type="entry name" value="PLP-dependent transferases"/>
    <property type="match status" value="1"/>
</dbReference>
<keyword evidence="11" id="KW-1185">Reference proteome</keyword>
<dbReference type="PROSITE" id="PS00600">
    <property type="entry name" value="AA_TRANSFER_CLASS_3"/>
    <property type="match status" value="1"/>
</dbReference>
<dbReference type="PIRSF" id="PIRSF000521">
    <property type="entry name" value="Transaminase_4ab_Lys_Orn"/>
    <property type="match status" value="1"/>
</dbReference>
<comment type="subunit">
    <text evidence="3">Homotetramer.</text>
</comment>
<dbReference type="PANTHER" id="PTHR45688:SF3">
    <property type="entry name" value="ALANINE--GLYOXYLATE AMINOTRANSFERASE 2, MITOCHONDRIAL"/>
    <property type="match status" value="1"/>
</dbReference>
<dbReference type="Pfam" id="PF00202">
    <property type="entry name" value="Aminotran_3"/>
    <property type="match status" value="1"/>
</dbReference>
<evidence type="ECO:0000256" key="6">
    <source>
        <dbReference type="ARBA" id="ARBA00022679"/>
    </source>
</evidence>
<keyword evidence="7 9" id="KW-0663">Pyridoxal phosphate</keyword>
<dbReference type="AlphaFoldDB" id="A0A9X2ACB7"/>
<dbReference type="Gene3D" id="3.90.1150.10">
    <property type="entry name" value="Aspartate Aminotransferase, domain 1"/>
    <property type="match status" value="1"/>
</dbReference>
<dbReference type="InterPro" id="IPR015421">
    <property type="entry name" value="PyrdxlP-dep_Trfase_major"/>
</dbReference>
<evidence type="ECO:0000256" key="3">
    <source>
        <dbReference type="ARBA" id="ARBA00011881"/>
    </source>
</evidence>
<reference evidence="10" key="1">
    <citation type="submission" date="2022-03" db="EMBL/GenBank/DDBJ databases">
        <title>Draft Genome Sequence of Firmicute Strain S0AB, a Heterotrophic Iron/Sulfur-Oxidizing Extreme Acidophile.</title>
        <authorList>
            <person name="Vergara E."/>
            <person name="Pakostova E."/>
            <person name="Johnson D.B."/>
            <person name="Holmes D.S."/>
        </authorList>
    </citation>
    <scope>NUCLEOTIDE SEQUENCE</scope>
    <source>
        <strain evidence="10">S0AB</strain>
    </source>
</reference>
<protein>
    <recommendedName>
        <fullName evidence="4">alanine--glyoxylate transaminase</fullName>
        <ecNumber evidence="4">2.6.1.44</ecNumber>
    </recommendedName>
</protein>
<dbReference type="Gene3D" id="3.40.640.10">
    <property type="entry name" value="Type I PLP-dependent aspartate aminotransferase-like (Major domain)"/>
    <property type="match status" value="1"/>
</dbReference>
<evidence type="ECO:0000256" key="4">
    <source>
        <dbReference type="ARBA" id="ARBA00013049"/>
    </source>
</evidence>
<evidence type="ECO:0000313" key="10">
    <source>
        <dbReference type="EMBL" id="MCI0183968.1"/>
    </source>
</evidence>
<dbReference type="PANTHER" id="PTHR45688">
    <property type="match status" value="1"/>
</dbReference>
<name>A0A9X2ACB7_9BACL</name>
<evidence type="ECO:0000256" key="1">
    <source>
        <dbReference type="ARBA" id="ARBA00001933"/>
    </source>
</evidence>
<evidence type="ECO:0000256" key="7">
    <source>
        <dbReference type="ARBA" id="ARBA00022898"/>
    </source>
</evidence>
<gene>
    <name evidence="10" type="primary">davT</name>
    <name evidence="10" type="ORF">MM817_02260</name>
</gene>
<accession>A0A9X2ACB7</accession>
<dbReference type="InterPro" id="IPR049704">
    <property type="entry name" value="Aminotrans_3_PPA_site"/>
</dbReference>
<dbReference type="GO" id="GO:0008453">
    <property type="term" value="F:alanine-glyoxylate transaminase activity"/>
    <property type="evidence" value="ECO:0007669"/>
    <property type="project" value="UniProtKB-EC"/>
</dbReference>
<evidence type="ECO:0000256" key="8">
    <source>
        <dbReference type="ARBA" id="ARBA00022946"/>
    </source>
</evidence>
<dbReference type="InterPro" id="IPR015422">
    <property type="entry name" value="PyrdxlP-dep_Trfase_small"/>
</dbReference>
<keyword evidence="6 10" id="KW-0808">Transferase</keyword>
<organism evidence="10 11">
    <name type="scientific">Sulfoacidibacillus ferrooxidans</name>
    <dbReference type="NCBI Taxonomy" id="2005001"/>
    <lineage>
        <taxon>Bacteria</taxon>
        <taxon>Bacillati</taxon>
        <taxon>Bacillota</taxon>
        <taxon>Bacilli</taxon>
        <taxon>Bacillales</taxon>
        <taxon>Alicyclobacillaceae</taxon>
        <taxon>Sulfoacidibacillus</taxon>
    </lineage>
</organism>
<keyword evidence="8" id="KW-0809">Transit peptide</keyword>
<evidence type="ECO:0000313" key="11">
    <source>
        <dbReference type="Proteomes" id="UP001139263"/>
    </source>
</evidence>
<dbReference type="EC" id="2.6.1.44" evidence="4"/>